<evidence type="ECO:0000313" key="1">
    <source>
        <dbReference type="EMBL" id="KAJ8007450.1"/>
    </source>
</evidence>
<accession>A0ACC2GVL6</accession>
<sequence length="78" mass="8746">MQNAGWSSPNTTAKTIGESGNQLKTREQQEPLSTSVVFQQEPLPTPCVEIALKRLWKISLCLLEPKGAFCFHYLLPLM</sequence>
<proteinExistence type="predicted"/>
<dbReference type="EMBL" id="CM055736">
    <property type="protein sequence ID" value="KAJ8007450.1"/>
    <property type="molecule type" value="Genomic_DNA"/>
</dbReference>
<name>A0ACC2GVL6_DALPE</name>
<organism evidence="1 2">
    <name type="scientific">Dallia pectoralis</name>
    <name type="common">Alaska blackfish</name>
    <dbReference type="NCBI Taxonomy" id="75939"/>
    <lineage>
        <taxon>Eukaryota</taxon>
        <taxon>Metazoa</taxon>
        <taxon>Chordata</taxon>
        <taxon>Craniata</taxon>
        <taxon>Vertebrata</taxon>
        <taxon>Euteleostomi</taxon>
        <taxon>Actinopterygii</taxon>
        <taxon>Neopterygii</taxon>
        <taxon>Teleostei</taxon>
        <taxon>Protacanthopterygii</taxon>
        <taxon>Esociformes</taxon>
        <taxon>Umbridae</taxon>
        <taxon>Dallia</taxon>
    </lineage>
</organism>
<protein>
    <submittedName>
        <fullName evidence="1">Uncharacterized protein</fullName>
    </submittedName>
</protein>
<evidence type="ECO:0000313" key="2">
    <source>
        <dbReference type="Proteomes" id="UP001157502"/>
    </source>
</evidence>
<keyword evidence="2" id="KW-1185">Reference proteome</keyword>
<reference evidence="1" key="1">
    <citation type="submission" date="2021-05" db="EMBL/GenBank/DDBJ databases">
        <authorList>
            <person name="Pan Q."/>
            <person name="Jouanno E."/>
            <person name="Zahm M."/>
            <person name="Klopp C."/>
            <person name="Cabau C."/>
            <person name="Louis A."/>
            <person name="Berthelot C."/>
            <person name="Parey E."/>
            <person name="Roest Crollius H."/>
            <person name="Montfort J."/>
            <person name="Robinson-Rechavi M."/>
            <person name="Bouchez O."/>
            <person name="Lampietro C."/>
            <person name="Lopez Roques C."/>
            <person name="Donnadieu C."/>
            <person name="Postlethwait J."/>
            <person name="Bobe J."/>
            <person name="Dillon D."/>
            <person name="Chandos A."/>
            <person name="von Hippel F."/>
            <person name="Guiguen Y."/>
        </authorList>
    </citation>
    <scope>NUCLEOTIDE SEQUENCE</scope>
    <source>
        <strain evidence="1">YG-Jan2019</strain>
    </source>
</reference>
<gene>
    <name evidence="1" type="ORF">DPEC_G00117630</name>
</gene>
<comment type="caution">
    <text evidence="1">The sequence shown here is derived from an EMBL/GenBank/DDBJ whole genome shotgun (WGS) entry which is preliminary data.</text>
</comment>
<dbReference type="Proteomes" id="UP001157502">
    <property type="component" value="Chromosome 9"/>
</dbReference>